<sequence>MPCDVLDLRCIFVNEIFGSIALAVLFATITYFIFTSKIRIGFRSSLVIFVPLVLIFSLALGGFALIYPFVTLFVAILLAIIVQKIIGNQGFI</sequence>
<name>A0A0F9Q8S1_9ZZZZ</name>
<reference evidence="2" key="1">
    <citation type="journal article" date="2015" name="Nature">
        <title>Complex archaea that bridge the gap between prokaryotes and eukaryotes.</title>
        <authorList>
            <person name="Spang A."/>
            <person name="Saw J.H."/>
            <person name="Jorgensen S.L."/>
            <person name="Zaremba-Niedzwiedzka K."/>
            <person name="Martijn J."/>
            <person name="Lind A.E."/>
            <person name="van Eijk R."/>
            <person name="Schleper C."/>
            <person name="Guy L."/>
            <person name="Ettema T.J."/>
        </authorList>
    </citation>
    <scope>NUCLEOTIDE SEQUENCE</scope>
</reference>
<evidence type="ECO:0000313" key="2">
    <source>
        <dbReference type="EMBL" id="KKN09621.1"/>
    </source>
</evidence>
<accession>A0A0F9Q8S1</accession>
<proteinExistence type="predicted"/>
<dbReference type="EMBL" id="LAZR01004326">
    <property type="protein sequence ID" value="KKN09621.1"/>
    <property type="molecule type" value="Genomic_DNA"/>
</dbReference>
<feature type="transmembrane region" description="Helical" evidence="1">
    <location>
        <begin position="16"/>
        <end position="34"/>
    </location>
</feature>
<keyword evidence="1" id="KW-0472">Membrane</keyword>
<feature type="transmembrane region" description="Helical" evidence="1">
    <location>
        <begin position="41"/>
        <end position="60"/>
    </location>
</feature>
<protein>
    <submittedName>
        <fullName evidence="2">Uncharacterized protein</fullName>
    </submittedName>
</protein>
<dbReference type="AlphaFoldDB" id="A0A0F9Q8S1"/>
<evidence type="ECO:0000256" key="1">
    <source>
        <dbReference type="SAM" id="Phobius"/>
    </source>
</evidence>
<organism evidence="2">
    <name type="scientific">marine sediment metagenome</name>
    <dbReference type="NCBI Taxonomy" id="412755"/>
    <lineage>
        <taxon>unclassified sequences</taxon>
        <taxon>metagenomes</taxon>
        <taxon>ecological metagenomes</taxon>
    </lineage>
</organism>
<gene>
    <name evidence="2" type="ORF">LCGC14_1044760</name>
</gene>
<keyword evidence="1" id="KW-1133">Transmembrane helix</keyword>
<comment type="caution">
    <text evidence="2">The sequence shown here is derived from an EMBL/GenBank/DDBJ whole genome shotgun (WGS) entry which is preliminary data.</text>
</comment>
<keyword evidence="1" id="KW-0812">Transmembrane</keyword>